<evidence type="ECO:0000256" key="1">
    <source>
        <dbReference type="SAM" id="MobiDB-lite"/>
    </source>
</evidence>
<evidence type="ECO:0000313" key="3">
    <source>
        <dbReference type="Proteomes" id="UP000663855"/>
    </source>
</evidence>
<protein>
    <submittedName>
        <fullName evidence="2">Uncharacterized protein</fullName>
    </submittedName>
</protein>
<dbReference type="Proteomes" id="UP000663855">
    <property type="component" value="Unassembled WGS sequence"/>
</dbReference>
<comment type="caution">
    <text evidence="2">The sequence shown here is derived from an EMBL/GenBank/DDBJ whole genome shotgun (WGS) entry which is preliminary data.</text>
</comment>
<name>A0A815VYA2_9BILA</name>
<reference evidence="2" key="1">
    <citation type="submission" date="2021-02" db="EMBL/GenBank/DDBJ databases">
        <authorList>
            <person name="Nowell W R."/>
        </authorList>
    </citation>
    <scope>NUCLEOTIDE SEQUENCE</scope>
</reference>
<sequence length="149" mass="14227">MYRFYHHRSPYGLHRSYQMRPHAIRYPRSPLSHQQIVRRRPPLYPLTPPVEQSGFFGGILTMLAALFCMKTNHTGRHVIGTGGGNTSGGGSGVTSGGGAGAGGGNTSGGGGGVTSGGGAGAGGGGGEGCGGAGAGGGGCGGAGAGGGGA</sequence>
<dbReference type="AlphaFoldDB" id="A0A815VYA2"/>
<evidence type="ECO:0000313" key="2">
    <source>
        <dbReference type="EMBL" id="CAF1541558.1"/>
    </source>
</evidence>
<proteinExistence type="predicted"/>
<organism evidence="2 3">
    <name type="scientific">Rotaria magnacalcarata</name>
    <dbReference type="NCBI Taxonomy" id="392030"/>
    <lineage>
        <taxon>Eukaryota</taxon>
        <taxon>Metazoa</taxon>
        <taxon>Spiralia</taxon>
        <taxon>Gnathifera</taxon>
        <taxon>Rotifera</taxon>
        <taxon>Eurotatoria</taxon>
        <taxon>Bdelloidea</taxon>
        <taxon>Philodinida</taxon>
        <taxon>Philodinidae</taxon>
        <taxon>Rotaria</taxon>
    </lineage>
</organism>
<accession>A0A815VYA2</accession>
<gene>
    <name evidence="2" type="ORF">CJN711_LOCUS29751</name>
</gene>
<dbReference type="EMBL" id="CAJNOV010014174">
    <property type="protein sequence ID" value="CAF1541558.1"/>
    <property type="molecule type" value="Genomic_DNA"/>
</dbReference>
<feature type="region of interest" description="Disordered" evidence="1">
    <location>
        <begin position="80"/>
        <end position="108"/>
    </location>
</feature>